<organism evidence="1 2">
    <name type="scientific">Reticulomyxa filosa</name>
    <dbReference type="NCBI Taxonomy" id="46433"/>
    <lineage>
        <taxon>Eukaryota</taxon>
        <taxon>Sar</taxon>
        <taxon>Rhizaria</taxon>
        <taxon>Retaria</taxon>
        <taxon>Foraminifera</taxon>
        <taxon>Monothalamids</taxon>
        <taxon>Reticulomyxidae</taxon>
        <taxon>Reticulomyxa</taxon>
    </lineage>
</organism>
<dbReference type="AlphaFoldDB" id="X6P257"/>
<reference evidence="1 2" key="1">
    <citation type="journal article" date="2013" name="Curr. Biol.">
        <title>The Genome of the Foraminiferan Reticulomyxa filosa.</title>
        <authorList>
            <person name="Glockner G."/>
            <person name="Hulsmann N."/>
            <person name="Schleicher M."/>
            <person name="Noegel A.A."/>
            <person name="Eichinger L."/>
            <person name="Gallinger C."/>
            <person name="Pawlowski J."/>
            <person name="Sierra R."/>
            <person name="Euteneuer U."/>
            <person name="Pillet L."/>
            <person name="Moustafa A."/>
            <person name="Platzer M."/>
            <person name="Groth M."/>
            <person name="Szafranski K."/>
            <person name="Schliwa M."/>
        </authorList>
    </citation>
    <scope>NUCLEOTIDE SEQUENCE [LARGE SCALE GENOMIC DNA]</scope>
</reference>
<comment type="caution">
    <text evidence="1">The sequence shown here is derived from an EMBL/GenBank/DDBJ whole genome shotgun (WGS) entry which is preliminary data.</text>
</comment>
<evidence type="ECO:0000313" key="2">
    <source>
        <dbReference type="Proteomes" id="UP000023152"/>
    </source>
</evidence>
<dbReference type="Proteomes" id="UP000023152">
    <property type="component" value="Unassembled WGS sequence"/>
</dbReference>
<dbReference type="EMBL" id="ASPP01004312">
    <property type="protein sequence ID" value="ETO32301.1"/>
    <property type="molecule type" value="Genomic_DNA"/>
</dbReference>
<proteinExistence type="predicted"/>
<accession>X6P257</accession>
<evidence type="ECO:0000313" key="1">
    <source>
        <dbReference type="EMBL" id="ETO32301.1"/>
    </source>
</evidence>
<protein>
    <submittedName>
        <fullName evidence="1">Uncharacterized protein</fullName>
    </submittedName>
</protein>
<name>X6P257_RETFI</name>
<sequence>MHTKIKTRKNSCKFTLFFKKRKQDKTEKNKKRLKLKKIIKKKYELILTSVFSLNISNSLSIKFEVIKDNMNGLKNDINEQVDFVIEPNDSLKVIIIIMQFFLEKIADEWQEHKFNELQTQVDQSANNAIQRADLALMISNIISHFGEKFASKLWILVIKMIHNFRYDLAA</sequence>
<keyword evidence="2" id="KW-1185">Reference proteome</keyword>
<gene>
    <name evidence="1" type="ORF">RFI_04817</name>
</gene>